<reference evidence="3" key="1">
    <citation type="submission" date="2022-07" db="EMBL/GenBank/DDBJ databases">
        <title>Phylogenomic reconstructions and comparative analyses of Kickxellomycotina fungi.</title>
        <authorList>
            <person name="Reynolds N.K."/>
            <person name="Stajich J.E."/>
            <person name="Barry K."/>
            <person name="Grigoriev I.V."/>
            <person name="Crous P."/>
            <person name="Smith M.E."/>
        </authorList>
    </citation>
    <scope>NUCLEOTIDE SEQUENCE</scope>
    <source>
        <strain evidence="3">NBRC 100468</strain>
    </source>
</reference>
<dbReference type="SUPFAM" id="SSF50729">
    <property type="entry name" value="PH domain-like"/>
    <property type="match status" value="1"/>
</dbReference>
<dbReference type="InterPro" id="IPR001849">
    <property type="entry name" value="PH_domain"/>
</dbReference>
<feature type="compositionally biased region" description="Polar residues" evidence="1">
    <location>
        <begin position="607"/>
        <end position="616"/>
    </location>
</feature>
<feature type="compositionally biased region" description="Low complexity" evidence="1">
    <location>
        <begin position="1075"/>
        <end position="1087"/>
    </location>
</feature>
<name>A0A9W7ZYW0_9FUNG</name>
<dbReference type="Gene3D" id="2.30.29.30">
    <property type="entry name" value="Pleckstrin-homology domain (PH domain)/Phosphotyrosine-binding domain (PTB)"/>
    <property type="match status" value="1"/>
</dbReference>
<keyword evidence="4" id="KW-1185">Reference proteome</keyword>
<feature type="compositionally biased region" description="Low complexity" evidence="1">
    <location>
        <begin position="385"/>
        <end position="399"/>
    </location>
</feature>
<feature type="region of interest" description="Disordered" evidence="1">
    <location>
        <begin position="1066"/>
        <end position="1170"/>
    </location>
</feature>
<evidence type="ECO:0000259" key="2">
    <source>
        <dbReference type="PROSITE" id="PS50003"/>
    </source>
</evidence>
<feature type="region of interest" description="Disordered" evidence="1">
    <location>
        <begin position="380"/>
        <end position="670"/>
    </location>
</feature>
<dbReference type="PROSITE" id="PS50003">
    <property type="entry name" value="PH_DOMAIN"/>
    <property type="match status" value="1"/>
</dbReference>
<organism evidence="3 4">
    <name type="scientific">Mycoemilia scoparia</name>
    <dbReference type="NCBI Taxonomy" id="417184"/>
    <lineage>
        <taxon>Eukaryota</taxon>
        <taxon>Fungi</taxon>
        <taxon>Fungi incertae sedis</taxon>
        <taxon>Zoopagomycota</taxon>
        <taxon>Kickxellomycotina</taxon>
        <taxon>Kickxellomycetes</taxon>
        <taxon>Kickxellales</taxon>
        <taxon>Kickxellaceae</taxon>
        <taxon>Mycoemilia</taxon>
    </lineage>
</organism>
<feature type="compositionally biased region" description="Polar residues" evidence="1">
    <location>
        <begin position="645"/>
        <end position="670"/>
    </location>
</feature>
<dbReference type="EMBL" id="JANBPU010000026">
    <property type="protein sequence ID" value="KAJ1919479.1"/>
    <property type="molecule type" value="Genomic_DNA"/>
</dbReference>
<feature type="compositionally biased region" description="Polar residues" evidence="1">
    <location>
        <begin position="572"/>
        <end position="597"/>
    </location>
</feature>
<dbReference type="OrthoDB" id="5563754at2759"/>
<feature type="compositionally biased region" description="Basic and acidic residues" evidence="1">
    <location>
        <begin position="521"/>
        <end position="544"/>
    </location>
</feature>
<feature type="region of interest" description="Disordered" evidence="1">
    <location>
        <begin position="1184"/>
        <end position="1208"/>
    </location>
</feature>
<proteinExistence type="predicted"/>
<dbReference type="Proteomes" id="UP001150538">
    <property type="component" value="Unassembled WGS sequence"/>
</dbReference>
<evidence type="ECO:0000313" key="4">
    <source>
        <dbReference type="Proteomes" id="UP001150538"/>
    </source>
</evidence>
<evidence type="ECO:0000313" key="3">
    <source>
        <dbReference type="EMBL" id="KAJ1919479.1"/>
    </source>
</evidence>
<feature type="compositionally biased region" description="Polar residues" evidence="1">
    <location>
        <begin position="479"/>
        <end position="499"/>
    </location>
</feature>
<feature type="region of interest" description="Disordered" evidence="1">
    <location>
        <begin position="812"/>
        <end position="832"/>
    </location>
</feature>
<dbReference type="InterPro" id="IPR058155">
    <property type="entry name" value="Skg3/CAF120-like_PH"/>
</dbReference>
<dbReference type="InterPro" id="IPR011993">
    <property type="entry name" value="PH-like_dom_sf"/>
</dbReference>
<sequence>MTSISVSQVAAWFDSFRQKCYIRGVLGKKNDRAADGRPYNMRKWTRWYVELRGPVLVFWNLLDANLAPYLDAITAMVDGQVAPDSPQFEETVATIKQVVTKPNFINITDASCSVIGTQKKRNGVWELLSSGANRFFMQATDDRAMNDWVLGIRIACFEAMKLYELYTIALIQERHNHVFSQTFAGATIPFDVEVRFSGSNDWVSCRLEYLQTQGRHTIRFCAASESDQKDSANAAKSSSGSSSMVLATMNVVRSIYSIYPDQLDLVDDAVIAKIEGDCDVDPSLLPALEDGSRWTRGSYALVIFRSPNDMIECIMQASDTFGLFGRPDDFYNDMLPDSDGHFLQLSNIGGKSVEIMEPVTARNMLNESARLLYVARTKQENSSVDGMGNAAQDDAADNGYSSDDVPLVNKAPLPPPSHGNGSPSNDARQFAKQKLQSDKESSTSSSSLRLAIPGLSGRKKHSEKHASGDDALSPRNRSRTVSSQATSNDGLNISGTDLSGSGKGERKFMPFSLKKKKRSDSKKSGQDDVKAPVKDTKPESKKSPTEGSTSKTSPAIEHIQKGVESISIGSDKVNTLPSQVSSQRGQAKISSTVNATTAEHERESVKPQMTTQQVQNVPPRRLDLSSDDSDGDEPLATRAQKFRNAGNTGSNGVSLRSGSGENTPRQNSAVTSMYNTSSSDAFNSMGRASIAANGDMYQNMMYQQQGFGQGQYATMPSGMGMNRPATQFFQYGMQPQHQQQFGQMAHQPMMGAPYQSMPQQQTLLGMADSYSYNGMNDYDSYGGPLLTLEKKADPIERPTGLVGAIASREQVRNDQKYRDSSSLMRDRQMRRQQQQMVGGSFMGAMPAMMRTGSSPHMMTYGQGHYDDAMSVASGTSNHFGGMPGAMMRNSMYMNNPNMMNDPTGRFSMVGQGFNRNSVMMNQMQANPMAFQQQQMMMNQMQGRQMSAYIPNSGMGIVGYGEDDDDVALSNFSGNRGSNGIDNHPLRAAMGSRMSASTPHLLGQVPRPGSAYGVGGMAAAPVQNAQANSYKLPTATSSGNLGSLNGFRNSLSFNSSPLGQNDIMASAAQSRHSIMSSGSGSGNSSNSSPLAVQAKPISSQSKWVKKAPTVADPGQYSANGGYDDGFGTKPSAKSYSKGREQAAAAAAPRSPLRSQAQVHATSNVYEIPGKPRVRNMATTRLASNQYLSDDGEQSDDDNPYGTDDDDSDASAKLEHEYPLSIPQAMAVQFELFLDHCTDVKPYTSTSHSKAYKAYTSFCSRNGVPDKSVALSKQFSKMMECADWKLDKSSKDDPKYKDICLT</sequence>
<protein>
    <recommendedName>
        <fullName evidence="2">PH domain-containing protein</fullName>
    </recommendedName>
</protein>
<accession>A0A9W7ZYW0</accession>
<comment type="caution">
    <text evidence="3">The sequence shown here is derived from an EMBL/GenBank/DDBJ whole genome shotgun (WGS) entry which is preliminary data.</text>
</comment>
<feature type="compositionally biased region" description="Basic and acidic residues" evidence="1">
    <location>
        <begin position="812"/>
        <end position="829"/>
    </location>
</feature>
<gene>
    <name evidence="3" type="ORF">H4219_001950</name>
</gene>
<dbReference type="Pfam" id="PF25381">
    <property type="entry name" value="PH_26"/>
    <property type="match status" value="1"/>
</dbReference>
<feature type="compositionally biased region" description="Acidic residues" evidence="1">
    <location>
        <begin position="1188"/>
        <end position="1207"/>
    </location>
</feature>
<evidence type="ECO:0000256" key="1">
    <source>
        <dbReference type="SAM" id="MobiDB-lite"/>
    </source>
</evidence>
<dbReference type="SMART" id="SM00233">
    <property type="entry name" value="PH"/>
    <property type="match status" value="1"/>
</dbReference>
<feature type="domain" description="PH" evidence="2">
    <location>
        <begin position="19"/>
        <end position="157"/>
    </location>
</feature>
<feature type="compositionally biased region" description="Polar residues" evidence="1">
    <location>
        <begin position="1151"/>
        <end position="1163"/>
    </location>
</feature>